<comment type="catalytic activity">
    <reaction evidence="1 18">
        <text>a 1,2-diacyl-sn-glycero-3-phosphate + CTP + H(+) = a CDP-1,2-diacyl-sn-glycerol + diphosphate</text>
        <dbReference type="Rhea" id="RHEA:16229"/>
        <dbReference type="ChEBI" id="CHEBI:15378"/>
        <dbReference type="ChEBI" id="CHEBI:33019"/>
        <dbReference type="ChEBI" id="CHEBI:37563"/>
        <dbReference type="ChEBI" id="CHEBI:58332"/>
        <dbReference type="ChEBI" id="CHEBI:58608"/>
        <dbReference type="EC" id="2.7.7.41"/>
    </reaction>
</comment>
<dbReference type="InterPro" id="IPR000374">
    <property type="entry name" value="PC_trans"/>
</dbReference>
<evidence type="ECO:0000256" key="16">
    <source>
        <dbReference type="ARBA" id="ARBA00023209"/>
    </source>
</evidence>
<comment type="subcellular location">
    <subcellularLocation>
        <location evidence="2">Cell membrane</location>
        <topology evidence="2">Multi-pass membrane protein</topology>
    </subcellularLocation>
</comment>
<keyword evidence="8" id="KW-1003">Cell membrane</keyword>
<evidence type="ECO:0000256" key="18">
    <source>
        <dbReference type="RuleBase" id="RU003938"/>
    </source>
</evidence>
<comment type="pathway">
    <text evidence="3 18">Phospholipid metabolism; CDP-diacylglycerol biosynthesis; CDP-diacylglycerol from sn-glycerol 3-phosphate: step 3/3.</text>
</comment>
<comment type="pathway">
    <text evidence="4">Lipid metabolism.</text>
</comment>
<evidence type="ECO:0000256" key="3">
    <source>
        <dbReference type="ARBA" id="ARBA00005119"/>
    </source>
</evidence>
<evidence type="ECO:0000256" key="11">
    <source>
        <dbReference type="ARBA" id="ARBA00022692"/>
    </source>
</evidence>
<feature type="transmembrane region" description="Helical" evidence="19">
    <location>
        <begin position="91"/>
        <end position="109"/>
    </location>
</feature>
<keyword evidence="21" id="KW-1185">Reference proteome</keyword>
<evidence type="ECO:0000313" key="20">
    <source>
        <dbReference type="EMBL" id="PXY00695.1"/>
    </source>
</evidence>
<comment type="caution">
    <text evidence="20">The sequence shown here is derived from an EMBL/GenBank/DDBJ whole genome shotgun (WGS) entry which is preliminary data.</text>
</comment>
<evidence type="ECO:0000256" key="17">
    <source>
        <dbReference type="ARBA" id="ARBA00023264"/>
    </source>
</evidence>
<feature type="transmembrane region" description="Helical" evidence="19">
    <location>
        <begin position="64"/>
        <end position="85"/>
    </location>
</feature>
<dbReference type="OrthoDB" id="9799199at2"/>
<evidence type="ECO:0000256" key="7">
    <source>
        <dbReference type="ARBA" id="ARBA00019373"/>
    </source>
</evidence>
<evidence type="ECO:0000256" key="15">
    <source>
        <dbReference type="ARBA" id="ARBA00023136"/>
    </source>
</evidence>
<dbReference type="AlphaFoldDB" id="A0A2V3ZVK9"/>
<dbReference type="GO" id="GO:0004605">
    <property type="term" value="F:phosphatidate cytidylyltransferase activity"/>
    <property type="evidence" value="ECO:0007669"/>
    <property type="project" value="UniProtKB-EC"/>
</dbReference>
<evidence type="ECO:0000256" key="4">
    <source>
        <dbReference type="ARBA" id="ARBA00005189"/>
    </source>
</evidence>
<evidence type="ECO:0000256" key="1">
    <source>
        <dbReference type="ARBA" id="ARBA00001698"/>
    </source>
</evidence>
<keyword evidence="10 18" id="KW-0808">Transferase</keyword>
<reference evidence="20 21" key="1">
    <citation type="submission" date="2018-05" db="EMBL/GenBank/DDBJ databases">
        <title>Marinifilum breve JC075T sp. nov., a marine bacterium isolated from Yongle Blue Hole in the South China Sea.</title>
        <authorList>
            <person name="Fu T."/>
        </authorList>
    </citation>
    <scope>NUCLEOTIDE SEQUENCE [LARGE SCALE GENOMIC DNA]</scope>
    <source>
        <strain evidence="20 21">JC075</strain>
    </source>
</reference>
<feature type="transmembrane region" description="Helical" evidence="19">
    <location>
        <begin position="216"/>
        <end position="239"/>
    </location>
</feature>
<feature type="transmembrane region" description="Helical" evidence="19">
    <location>
        <begin position="152"/>
        <end position="170"/>
    </location>
</feature>
<accession>A0A2V3ZVK9</accession>
<evidence type="ECO:0000256" key="12">
    <source>
        <dbReference type="ARBA" id="ARBA00022695"/>
    </source>
</evidence>
<evidence type="ECO:0000256" key="9">
    <source>
        <dbReference type="ARBA" id="ARBA00022516"/>
    </source>
</evidence>
<dbReference type="EMBL" id="QFLI01000005">
    <property type="protein sequence ID" value="PXY00695.1"/>
    <property type="molecule type" value="Genomic_DNA"/>
</dbReference>
<dbReference type="GO" id="GO:0005886">
    <property type="term" value="C:plasma membrane"/>
    <property type="evidence" value="ECO:0007669"/>
    <property type="project" value="UniProtKB-SubCell"/>
</dbReference>
<dbReference type="Proteomes" id="UP000248079">
    <property type="component" value="Unassembled WGS sequence"/>
</dbReference>
<evidence type="ECO:0000256" key="2">
    <source>
        <dbReference type="ARBA" id="ARBA00004651"/>
    </source>
</evidence>
<dbReference type="UniPathway" id="UPA00557">
    <property type="reaction ID" value="UER00614"/>
</dbReference>
<keyword evidence="17" id="KW-1208">Phospholipid metabolism</keyword>
<gene>
    <name evidence="20" type="ORF">DF185_12345</name>
</gene>
<keyword evidence="16" id="KW-0594">Phospholipid biosynthesis</keyword>
<evidence type="ECO:0000256" key="14">
    <source>
        <dbReference type="ARBA" id="ARBA00023098"/>
    </source>
</evidence>
<keyword evidence="15 19" id="KW-0472">Membrane</keyword>
<dbReference type="Pfam" id="PF01148">
    <property type="entry name" value="CTP_transf_1"/>
    <property type="match status" value="1"/>
</dbReference>
<keyword evidence="14" id="KW-0443">Lipid metabolism</keyword>
<evidence type="ECO:0000256" key="19">
    <source>
        <dbReference type="SAM" id="Phobius"/>
    </source>
</evidence>
<dbReference type="PANTHER" id="PTHR46382">
    <property type="entry name" value="PHOSPHATIDATE CYTIDYLYLTRANSFERASE"/>
    <property type="match status" value="1"/>
</dbReference>
<evidence type="ECO:0000256" key="6">
    <source>
        <dbReference type="ARBA" id="ARBA00012487"/>
    </source>
</evidence>
<name>A0A2V3ZVK9_9BACT</name>
<feature type="transmembrane region" description="Helical" evidence="19">
    <location>
        <begin position="20"/>
        <end position="52"/>
    </location>
</feature>
<dbReference type="EC" id="2.7.7.41" evidence="6 18"/>
<dbReference type="PROSITE" id="PS01315">
    <property type="entry name" value="CDS"/>
    <property type="match status" value="1"/>
</dbReference>
<organism evidence="20 21">
    <name type="scientific">Marinifilum breve</name>
    <dbReference type="NCBI Taxonomy" id="2184082"/>
    <lineage>
        <taxon>Bacteria</taxon>
        <taxon>Pseudomonadati</taxon>
        <taxon>Bacteroidota</taxon>
        <taxon>Bacteroidia</taxon>
        <taxon>Marinilabiliales</taxon>
        <taxon>Marinifilaceae</taxon>
    </lineage>
</organism>
<evidence type="ECO:0000256" key="10">
    <source>
        <dbReference type="ARBA" id="ARBA00022679"/>
    </source>
</evidence>
<keyword evidence="9" id="KW-0444">Lipid biosynthesis</keyword>
<evidence type="ECO:0000256" key="8">
    <source>
        <dbReference type="ARBA" id="ARBA00022475"/>
    </source>
</evidence>
<feature type="transmembrane region" description="Helical" evidence="19">
    <location>
        <begin position="121"/>
        <end position="140"/>
    </location>
</feature>
<evidence type="ECO:0000313" key="21">
    <source>
        <dbReference type="Proteomes" id="UP000248079"/>
    </source>
</evidence>
<evidence type="ECO:0000256" key="5">
    <source>
        <dbReference type="ARBA" id="ARBA00010185"/>
    </source>
</evidence>
<sequence>MHQRTINSFHVGNFLTRTLFGAIFVIVLIAGIIIHPFAFFAVFMGITILASFEFYKLIQKNNCVPQIATGLIGAALLFTSCFAYTHYNNSTLFALFVPLLVLIPIIEMYRKKENPFGNIAYTFMGLLYVALPFSLLNFMVFPFGDNQFHWEILMGIFVLIWANDTGAYLVGVNFGKHRLFERISPKKSWEGSIGGAVITLAIAYLISLYSKELTSAQWIIGGAIVVVFGSMGDLVESLLKRSINIKDSGNLIPGHGGLLDRFDAILLVSPMIFVFLQIINEFFR</sequence>
<feature type="transmembrane region" description="Helical" evidence="19">
    <location>
        <begin position="191"/>
        <end position="210"/>
    </location>
</feature>
<protein>
    <recommendedName>
        <fullName evidence="7 18">Phosphatidate cytidylyltransferase</fullName>
        <ecNumber evidence="6 18">2.7.7.41</ecNumber>
    </recommendedName>
</protein>
<dbReference type="GO" id="GO:0016024">
    <property type="term" value="P:CDP-diacylglycerol biosynthetic process"/>
    <property type="evidence" value="ECO:0007669"/>
    <property type="project" value="UniProtKB-UniPathway"/>
</dbReference>
<dbReference type="PANTHER" id="PTHR46382:SF1">
    <property type="entry name" value="PHOSPHATIDATE CYTIDYLYLTRANSFERASE"/>
    <property type="match status" value="1"/>
</dbReference>
<comment type="similarity">
    <text evidence="5 18">Belongs to the CDS family.</text>
</comment>
<feature type="transmembrane region" description="Helical" evidence="19">
    <location>
        <begin position="259"/>
        <end position="279"/>
    </location>
</feature>
<proteinExistence type="inferred from homology"/>
<evidence type="ECO:0000256" key="13">
    <source>
        <dbReference type="ARBA" id="ARBA00022989"/>
    </source>
</evidence>
<keyword evidence="12 18" id="KW-0548">Nucleotidyltransferase</keyword>
<keyword evidence="13 19" id="KW-1133">Transmembrane helix</keyword>
<keyword evidence="11 18" id="KW-0812">Transmembrane</keyword>